<feature type="compositionally biased region" description="Low complexity" evidence="1">
    <location>
        <begin position="57"/>
        <end position="73"/>
    </location>
</feature>
<accession>A0A8H3WWM3</accession>
<comment type="caution">
    <text evidence="2">The sequence shown here is derived from an EMBL/GenBank/DDBJ whole genome shotgun (WGS) entry which is preliminary data.</text>
</comment>
<dbReference type="AlphaFoldDB" id="A0A8H3WWM3"/>
<evidence type="ECO:0000313" key="3">
    <source>
        <dbReference type="Proteomes" id="UP000439903"/>
    </source>
</evidence>
<feature type="region of interest" description="Disordered" evidence="1">
    <location>
        <begin position="1"/>
        <end position="80"/>
    </location>
</feature>
<dbReference type="Proteomes" id="UP000439903">
    <property type="component" value="Unassembled WGS sequence"/>
</dbReference>
<organism evidence="2 3">
    <name type="scientific">Gigaspora margarita</name>
    <dbReference type="NCBI Taxonomy" id="4874"/>
    <lineage>
        <taxon>Eukaryota</taxon>
        <taxon>Fungi</taxon>
        <taxon>Fungi incertae sedis</taxon>
        <taxon>Mucoromycota</taxon>
        <taxon>Glomeromycotina</taxon>
        <taxon>Glomeromycetes</taxon>
        <taxon>Diversisporales</taxon>
        <taxon>Gigasporaceae</taxon>
        <taxon>Gigaspora</taxon>
    </lineage>
</organism>
<name>A0A8H3WWM3_GIGMA</name>
<evidence type="ECO:0000313" key="2">
    <source>
        <dbReference type="EMBL" id="KAF0359846.1"/>
    </source>
</evidence>
<proteinExistence type="predicted"/>
<evidence type="ECO:0000256" key="1">
    <source>
        <dbReference type="SAM" id="MobiDB-lite"/>
    </source>
</evidence>
<dbReference type="EMBL" id="WTPW01002934">
    <property type="protein sequence ID" value="KAF0359846.1"/>
    <property type="molecule type" value="Genomic_DNA"/>
</dbReference>
<sequence>MNANKNQTNMLLHSKAQTCEREAQESLQQACKQEAHKSEPSLETIAQYNRSEHEKNNPNPTKNTTSTPSKISIAQQARRD</sequence>
<protein>
    <submittedName>
        <fullName evidence="2">Uncharacterized protein</fullName>
    </submittedName>
</protein>
<feature type="compositionally biased region" description="Polar residues" evidence="1">
    <location>
        <begin position="1"/>
        <end position="17"/>
    </location>
</feature>
<reference evidence="2 3" key="1">
    <citation type="journal article" date="2019" name="Environ. Microbiol.">
        <title>At the nexus of three kingdoms: the genome of the mycorrhizal fungus Gigaspora margarita provides insights into plant, endobacterial and fungal interactions.</title>
        <authorList>
            <person name="Venice F."/>
            <person name="Ghignone S."/>
            <person name="Salvioli di Fossalunga A."/>
            <person name="Amselem J."/>
            <person name="Novero M."/>
            <person name="Xianan X."/>
            <person name="Sedzielewska Toro K."/>
            <person name="Morin E."/>
            <person name="Lipzen A."/>
            <person name="Grigoriev I.V."/>
            <person name="Henrissat B."/>
            <person name="Martin F.M."/>
            <person name="Bonfante P."/>
        </authorList>
    </citation>
    <scope>NUCLEOTIDE SEQUENCE [LARGE SCALE GENOMIC DNA]</scope>
    <source>
        <strain evidence="2 3">BEG34</strain>
    </source>
</reference>
<gene>
    <name evidence="2" type="ORF">F8M41_014338</name>
</gene>
<keyword evidence="3" id="KW-1185">Reference proteome</keyword>